<sequence>MTTTARRFAFVDWTLRPDQDDDAPPTTYAFRCLTLTEDDTECAATSPASPDPTEPQAWTFDHMREHP</sequence>
<feature type="region of interest" description="Disordered" evidence="1">
    <location>
        <begin position="41"/>
        <end position="67"/>
    </location>
</feature>
<feature type="domain" description="DUF7848" evidence="2">
    <location>
        <begin position="1"/>
        <end position="67"/>
    </location>
</feature>
<dbReference type="InterPro" id="IPR057170">
    <property type="entry name" value="DUF7848"/>
</dbReference>
<keyword evidence="4" id="KW-1185">Reference proteome</keyword>
<comment type="caution">
    <text evidence="3">The sequence shown here is derived from an EMBL/GenBank/DDBJ whole genome shotgun (WGS) entry which is preliminary data.</text>
</comment>
<evidence type="ECO:0000313" key="3">
    <source>
        <dbReference type="EMBL" id="MDT0399961.1"/>
    </source>
</evidence>
<evidence type="ECO:0000256" key="1">
    <source>
        <dbReference type="SAM" id="MobiDB-lite"/>
    </source>
</evidence>
<protein>
    <recommendedName>
        <fullName evidence="2">DUF7848 domain-containing protein</fullName>
    </recommendedName>
</protein>
<gene>
    <name evidence="3" type="ORF">RM705_35460</name>
</gene>
<organism evidence="3 4">
    <name type="scientific">Streptomyces edwardsiae</name>
    <dbReference type="NCBI Taxonomy" id="3075527"/>
    <lineage>
        <taxon>Bacteria</taxon>
        <taxon>Bacillati</taxon>
        <taxon>Actinomycetota</taxon>
        <taxon>Actinomycetes</taxon>
        <taxon>Kitasatosporales</taxon>
        <taxon>Streptomycetaceae</taxon>
        <taxon>Streptomyces</taxon>
    </lineage>
</organism>
<dbReference type="EMBL" id="JAVRFA010000225">
    <property type="protein sequence ID" value="MDT0399961.1"/>
    <property type="molecule type" value="Genomic_DNA"/>
</dbReference>
<evidence type="ECO:0000259" key="2">
    <source>
        <dbReference type="Pfam" id="PF25232"/>
    </source>
</evidence>
<accession>A0ABU2Q7C0</accession>
<dbReference type="Pfam" id="PF25232">
    <property type="entry name" value="DUF7848"/>
    <property type="match status" value="1"/>
</dbReference>
<evidence type="ECO:0000313" key="4">
    <source>
        <dbReference type="Proteomes" id="UP001183881"/>
    </source>
</evidence>
<dbReference type="Proteomes" id="UP001183881">
    <property type="component" value="Unassembled WGS sequence"/>
</dbReference>
<reference evidence="4" key="1">
    <citation type="submission" date="2023-07" db="EMBL/GenBank/DDBJ databases">
        <title>30 novel species of actinomycetes from the DSMZ collection.</title>
        <authorList>
            <person name="Nouioui I."/>
        </authorList>
    </citation>
    <scope>NUCLEOTIDE SEQUENCE [LARGE SCALE GENOMIC DNA]</scope>
    <source>
        <strain evidence="4">DSM 41636</strain>
    </source>
</reference>
<name>A0ABU2Q7C0_9ACTN</name>
<proteinExistence type="predicted"/>
<dbReference type="RefSeq" id="WP_311649491.1">
    <property type="nucleotide sequence ID" value="NZ_JAVRFA010000225.1"/>
</dbReference>
<feature type="non-terminal residue" evidence="3">
    <location>
        <position position="67"/>
    </location>
</feature>